<dbReference type="InterPro" id="IPR036770">
    <property type="entry name" value="Ankyrin_rpt-contain_sf"/>
</dbReference>
<feature type="repeat" description="ANK" evidence="3">
    <location>
        <begin position="1"/>
        <end position="28"/>
    </location>
</feature>
<dbReference type="GO" id="GO:0005737">
    <property type="term" value="C:cytoplasm"/>
    <property type="evidence" value="ECO:0007669"/>
    <property type="project" value="TreeGrafter"/>
</dbReference>
<keyword evidence="2 3" id="KW-0040">ANK repeat</keyword>
<organism evidence="4 5">
    <name type="scientific">Lepidopterella palustris CBS 459.81</name>
    <dbReference type="NCBI Taxonomy" id="1314670"/>
    <lineage>
        <taxon>Eukaryota</taxon>
        <taxon>Fungi</taxon>
        <taxon>Dikarya</taxon>
        <taxon>Ascomycota</taxon>
        <taxon>Pezizomycotina</taxon>
        <taxon>Dothideomycetes</taxon>
        <taxon>Pleosporomycetidae</taxon>
        <taxon>Mytilinidiales</taxon>
        <taxon>Argynnaceae</taxon>
        <taxon>Lepidopterella</taxon>
    </lineage>
</organism>
<accession>A0A8E2EC64</accession>
<dbReference type="SUPFAM" id="SSF48403">
    <property type="entry name" value="Ankyrin repeat"/>
    <property type="match status" value="1"/>
</dbReference>
<dbReference type="InterPro" id="IPR002110">
    <property type="entry name" value="Ankyrin_rpt"/>
</dbReference>
<sequence>LHAAAEAGSEDTLRALLMKGAVIDAPGRTSYPSPSHHTPLCTAALLGRPKIVRLLLDYGADINKFFDDSYFFTPIRTAARMKHSGAVKLLLEHGADP</sequence>
<dbReference type="OrthoDB" id="341259at2759"/>
<reference evidence="4 5" key="1">
    <citation type="journal article" date="2016" name="Nat. Commun.">
        <title>Ectomycorrhizal ecology is imprinted in the genome of the dominant symbiotic fungus Cenococcum geophilum.</title>
        <authorList>
            <consortium name="DOE Joint Genome Institute"/>
            <person name="Peter M."/>
            <person name="Kohler A."/>
            <person name="Ohm R.A."/>
            <person name="Kuo A."/>
            <person name="Krutzmann J."/>
            <person name="Morin E."/>
            <person name="Arend M."/>
            <person name="Barry K.W."/>
            <person name="Binder M."/>
            <person name="Choi C."/>
            <person name="Clum A."/>
            <person name="Copeland A."/>
            <person name="Grisel N."/>
            <person name="Haridas S."/>
            <person name="Kipfer T."/>
            <person name="LaButti K."/>
            <person name="Lindquist E."/>
            <person name="Lipzen A."/>
            <person name="Maire R."/>
            <person name="Meier B."/>
            <person name="Mihaltcheva S."/>
            <person name="Molinier V."/>
            <person name="Murat C."/>
            <person name="Poggeler S."/>
            <person name="Quandt C.A."/>
            <person name="Sperisen C."/>
            <person name="Tritt A."/>
            <person name="Tisserant E."/>
            <person name="Crous P.W."/>
            <person name="Henrissat B."/>
            <person name="Nehls U."/>
            <person name="Egli S."/>
            <person name="Spatafora J.W."/>
            <person name="Grigoriev I.V."/>
            <person name="Martin F.M."/>
        </authorList>
    </citation>
    <scope>NUCLEOTIDE SEQUENCE [LARGE SCALE GENOMIC DNA]</scope>
    <source>
        <strain evidence="4 5">CBS 459.81</strain>
    </source>
</reference>
<dbReference type="Proteomes" id="UP000250266">
    <property type="component" value="Unassembled WGS sequence"/>
</dbReference>
<feature type="repeat" description="ANK" evidence="3">
    <location>
        <begin position="70"/>
        <end position="97"/>
    </location>
</feature>
<dbReference type="EMBL" id="KV744935">
    <property type="protein sequence ID" value="OCK81071.1"/>
    <property type="molecule type" value="Genomic_DNA"/>
</dbReference>
<evidence type="ECO:0000313" key="4">
    <source>
        <dbReference type="EMBL" id="OCK81071.1"/>
    </source>
</evidence>
<evidence type="ECO:0000256" key="2">
    <source>
        <dbReference type="ARBA" id="ARBA00023043"/>
    </source>
</evidence>
<evidence type="ECO:0000256" key="3">
    <source>
        <dbReference type="PROSITE-ProRule" id="PRU00023"/>
    </source>
</evidence>
<gene>
    <name evidence="4" type="ORF">K432DRAFT_276910</name>
</gene>
<feature type="non-terminal residue" evidence="4">
    <location>
        <position position="97"/>
    </location>
</feature>
<proteinExistence type="predicted"/>
<dbReference type="SMART" id="SM00248">
    <property type="entry name" value="ANK"/>
    <property type="match status" value="3"/>
</dbReference>
<keyword evidence="5" id="KW-1185">Reference proteome</keyword>
<dbReference type="PANTHER" id="PTHR24198:SF165">
    <property type="entry name" value="ANKYRIN REPEAT-CONTAINING PROTEIN-RELATED"/>
    <property type="match status" value="1"/>
</dbReference>
<dbReference type="AlphaFoldDB" id="A0A8E2EC64"/>
<dbReference type="Pfam" id="PF12796">
    <property type="entry name" value="Ank_2"/>
    <property type="match status" value="1"/>
</dbReference>
<evidence type="ECO:0000256" key="1">
    <source>
        <dbReference type="ARBA" id="ARBA00022737"/>
    </source>
</evidence>
<evidence type="ECO:0000313" key="5">
    <source>
        <dbReference type="Proteomes" id="UP000250266"/>
    </source>
</evidence>
<feature type="non-terminal residue" evidence="4">
    <location>
        <position position="1"/>
    </location>
</feature>
<dbReference type="PANTHER" id="PTHR24198">
    <property type="entry name" value="ANKYRIN REPEAT AND PROTEIN KINASE DOMAIN-CONTAINING PROTEIN"/>
    <property type="match status" value="1"/>
</dbReference>
<feature type="repeat" description="ANK" evidence="3">
    <location>
        <begin position="35"/>
        <end position="63"/>
    </location>
</feature>
<dbReference type="PROSITE" id="PS50297">
    <property type="entry name" value="ANK_REP_REGION"/>
    <property type="match status" value="3"/>
</dbReference>
<dbReference type="PROSITE" id="PS50088">
    <property type="entry name" value="ANK_REPEAT"/>
    <property type="match status" value="3"/>
</dbReference>
<protein>
    <submittedName>
        <fullName evidence="4">Ankyrin</fullName>
    </submittedName>
</protein>
<dbReference type="Gene3D" id="1.25.40.20">
    <property type="entry name" value="Ankyrin repeat-containing domain"/>
    <property type="match status" value="1"/>
</dbReference>
<keyword evidence="1" id="KW-0677">Repeat</keyword>
<name>A0A8E2EC64_9PEZI</name>